<evidence type="ECO:0008006" key="4">
    <source>
        <dbReference type="Google" id="ProtNLM"/>
    </source>
</evidence>
<evidence type="ECO:0000256" key="1">
    <source>
        <dbReference type="SAM" id="MobiDB-lite"/>
    </source>
</evidence>
<keyword evidence="3" id="KW-1185">Reference proteome</keyword>
<evidence type="ECO:0000313" key="3">
    <source>
        <dbReference type="Proteomes" id="UP000834106"/>
    </source>
</evidence>
<organism evidence="2 3">
    <name type="scientific">Fraxinus pennsylvanica</name>
    <dbReference type="NCBI Taxonomy" id="56036"/>
    <lineage>
        <taxon>Eukaryota</taxon>
        <taxon>Viridiplantae</taxon>
        <taxon>Streptophyta</taxon>
        <taxon>Embryophyta</taxon>
        <taxon>Tracheophyta</taxon>
        <taxon>Spermatophyta</taxon>
        <taxon>Magnoliopsida</taxon>
        <taxon>eudicotyledons</taxon>
        <taxon>Gunneridae</taxon>
        <taxon>Pentapetalae</taxon>
        <taxon>asterids</taxon>
        <taxon>lamiids</taxon>
        <taxon>Lamiales</taxon>
        <taxon>Oleaceae</taxon>
        <taxon>Oleeae</taxon>
        <taxon>Fraxinus</taxon>
    </lineage>
</organism>
<proteinExistence type="predicted"/>
<sequence>MQQKERGEQQRTEFVQPPQRAEQIETVGERFRKLSPPIVEDALDPTTADDWLRTLENMFRYSRVSEVEKVVCAFFMLRGSAEHWLEMMSSIEDVNAMTWDRFKEFFRNRPWDVILTNGREGISCRTSQAKN</sequence>
<feature type="region of interest" description="Disordered" evidence="1">
    <location>
        <begin position="1"/>
        <end position="20"/>
    </location>
</feature>
<gene>
    <name evidence="2" type="ORF">FPE_LOCUS18749</name>
</gene>
<name>A0AAD1ZKQ3_9LAMI</name>
<dbReference type="AlphaFoldDB" id="A0AAD1ZKQ3"/>
<evidence type="ECO:0000313" key="2">
    <source>
        <dbReference type="EMBL" id="CAI9771319.1"/>
    </source>
</evidence>
<dbReference type="EMBL" id="OU503046">
    <property type="protein sequence ID" value="CAI9771319.1"/>
    <property type="molecule type" value="Genomic_DNA"/>
</dbReference>
<reference evidence="2" key="1">
    <citation type="submission" date="2023-05" db="EMBL/GenBank/DDBJ databases">
        <authorList>
            <person name="Huff M."/>
        </authorList>
    </citation>
    <scope>NUCLEOTIDE SEQUENCE</scope>
</reference>
<accession>A0AAD1ZKQ3</accession>
<feature type="compositionally biased region" description="Basic and acidic residues" evidence="1">
    <location>
        <begin position="1"/>
        <end position="11"/>
    </location>
</feature>
<protein>
    <recommendedName>
        <fullName evidence="4">Retrotransposon gag domain-containing protein</fullName>
    </recommendedName>
</protein>
<dbReference type="Proteomes" id="UP000834106">
    <property type="component" value="Chromosome 11"/>
</dbReference>